<evidence type="ECO:0000313" key="2">
    <source>
        <dbReference type="EMBL" id="CAD7402093.1"/>
    </source>
</evidence>
<dbReference type="EMBL" id="OD001496">
    <property type="protein sequence ID" value="CAD7402093.1"/>
    <property type="molecule type" value="Genomic_DNA"/>
</dbReference>
<evidence type="ECO:0000256" key="1">
    <source>
        <dbReference type="SAM" id="MobiDB-lite"/>
    </source>
</evidence>
<dbReference type="AlphaFoldDB" id="A0A7R9GZ36"/>
<proteinExistence type="predicted"/>
<protein>
    <submittedName>
        <fullName evidence="2">Uncharacterized protein</fullName>
    </submittedName>
</protein>
<organism evidence="2">
    <name type="scientific">Timema poppense</name>
    <name type="common">Walking stick</name>
    <dbReference type="NCBI Taxonomy" id="170557"/>
    <lineage>
        <taxon>Eukaryota</taxon>
        <taxon>Metazoa</taxon>
        <taxon>Ecdysozoa</taxon>
        <taxon>Arthropoda</taxon>
        <taxon>Hexapoda</taxon>
        <taxon>Insecta</taxon>
        <taxon>Pterygota</taxon>
        <taxon>Neoptera</taxon>
        <taxon>Polyneoptera</taxon>
        <taxon>Phasmatodea</taxon>
        <taxon>Timematodea</taxon>
        <taxon>Timematoidea</taxon>
        <taxon>Timematidae</taxon>
        <taxon>Timema</taxon>
    </lineage>
</organism>
<gene>
    <name evidence="2" type="ORF">TPSB3V08_LOCUS3425</name>
</gene>
<feature type="region of interest" description="Disordered" evidence="1">
    <location>
        <begin position="130"/>
        <end position="168"/>
    </location>
</feature>
<reference evidence="2" key="1">
    <citation type="submission" date="2020-11" db="EMBL/GenBank/DDBJ databases">
        <authorList>
            <person name="Tran Van P."/>
        </authorList>
    </citation>
    <scope>NUCLEOTIDE SEQUENCE</scope>
</reference>
<accession>A0A7R9GZ36</accession>
<name>A0A7R9GZ36_TIMPO</name>
<sequence length="215" mass="23533">MDPLMVWQTVDPVTLSRNRPLAKKTPCIAASATERKRIANTQQPRESEVSSTTLTMGTPCNFSFSSSFISSPIGRTKFCRLKVLVVGTGMGGYRLVRIFVLCVKTMIVHSLSERTCRIGKGEIEEVNPHLRGGRVENHLGKTTPSSPDRDSNLDLPVLSSRDQHDKRVSQLRHRGGFRKLFSESNVTFLGTSPKRSISSLSKMALSGSAGSDAAV</sequence>
<feature type="compositionally biased region" description="Basic and acidic residues" evidence="1">
    <location>
        <begin position="130"/>
        <end position="139"/>
    </location>
</feature>